<evidence type="ECO:0000313" key="12">
    <source>
        <dbReference type="EMBL" id="ANU75707.1"/>
    </source>
</evidence>
<dbReference type="EC" id="1.3.1.12" evidence="3"/>
<dbReference type="GO" id="GO:0004665">
    <property type="term" value="F:prephenate dehydrogenase (NADP+) activity"/>
    <property type="evidence" value="ECO:0007669"/>
    <property type="project" value="InterPro"/>
</dbReference>
<evidence type="ECO:0000256" key="1">
    <source>
        <dbReference type="ARBA" id="ARBA00005067"/>
    </source>
</evidence>
<keyword evidence="7" id="KW-0560">Oxidoreductase</keyword>
<dbReference type="FunFam" id="3.40.50.720:FF:000208">
    <property type="entry name" value="Prephenate dehydrogenase"/>
    <property type="match status" value="1"/>
</dbReference>
<dbReference type="FunFam" id="1.10.3660.10:FF:000003">
    <property type="entry name" value="Prephenate dehydrogenase"/>
    <property type="match status" value="1"/>
</dbReference>
<reference evidence="12" key="1">
    <citation type="submission" date="2017-04" db="EMBL/GenBank/DDBJ databases">
        <title>Complete Genome Sequences of Twelve Strains of a Stable Defined Moderately Diverse Mouse Microbiota 2 (sDMDMm2).</title>
        <authorList>
            <person name="Uchimura Y."/>
            <person name="Wyss M."/>
            <person name="Brugiroux S."/>
            <person name="Limenitakis J.P."/>
            <person name="Stecher B."/>
            <person name="McCoy K.D."/>
            <person name="Macpherson A.J."/>
        </authorList>
    </citation>
    <scope>NUCLEOTIDE SEQUENCE</scope>
    <source>
        <strain evidence="12">YL58</strain>
    </source>
</reference>
<dbReference type="SUPFAM" id="SSF51735">
    <property type="entry name" value="NAD(P)-binding Rossmann-fold domains"/>
    <property type="match status" value="1"/>
</dbReference>
<dbReference type="PANTHER" id="PTHR21363:SF0">
    <property type="entry name" value="PREPHENATE DEHYDROGENASE [NADP(+)]"/>
    <property type="match status" value="1"/>
</dbReference>
<dbReference type="GO" id="GO:0006571">
    <property type="term" value="P:tyrosine biosynthetic process"/>
    <property type="evidence" value="ECO:0007669"/>
    <property type="project" value="UniProtKB-KW"/>
</dbReference>
<dbReference type="GO" id="GO:0008977">
    <property type="term" value="F:prephenate dehydrogenase (NAD+) activity"/>
    <property type="evidence" value="ECO:0007669"/>
    <property type="project" value="UniProtKB-EC"/>
</dbReference>
<dbReference type="InterPro" id="IPR045865">
    <property type="entry name" value="ACT-like_dom_sf"/>
</dbReference>
<dbReference type="GO" id="GO:0070403">
    <property type="term" value="F:NAD+ binding"/>
    <property type="evidence" value="ECO:0007669"/>
    <property type="project" value="InterPro"/>
</dbReference>
<dbReference type="EMBL" id="CP015405">
    <property type="protein sequence ID" value="ANU75707.1"/>
    <property type="molecule type" value="Genomic_DNA"/>
</dbReference>
<comment type="catalytic activity">
    <reaction evidence="10">
        <text>prephenate + NAD(+) = 3-(4-hydroxyphenyl)pyruvate + CO2 + NADH</text>
        <dbReference type="Rhea" id="RHEA:13869"/>
        <dbReference type="ChEBI" id="CHEBI:16526"/>
        <dbReference type="ChEBI" id="CHEBI:29934"/>
        <dbReference type="ChEBI" id="CHEBI:36242"/>
        <dbReference type="ChEBI" id="CHEBI:57540"/>
        <dbReference type="ChEBI" id="CHEBI:57945"/>
        <dbReference type="EC" id="1.3.1.12"/>
    </reaction>
</comment>
<dbReference type="PROSITE" id="PS51176">
    <property type="entry name" value="PDH_ADH"/>
    <property type="match status" value="1"/>
</dbReference>
<accession>A0A1C7I7R4</accession>
<evidence type="ECO:0000256" key="3">
    <source>
        <dbReference type="ARBA" id="ARBA00012068"/>
    </source>
</evidence>
<dbReference type="InterPro" id="IPR008927">
    <property type="entry name" value="6-PGluconate_DH-like_C_sf"/>
</dbReference>
<dbReference type="Pfam" id="PF02153">
    <property type="entry name" value="PDH_N"/>
    <property type="match status" value="1"/>
</dbReference>
<evidence type="ECO:0000256" key="8">
    <source>
        <dbReference type="ARBA" id="ARBA00023027"/>
    </source>
</evidence>
<evidence type="ECO:0000313" key="13">
    <source>
        <dbReference type="Proteomes" id="UP000092574"/>
    </source>
</evidence>
<protein>
    <recommendedName>
        <fullName evidence="4">Prephenate dehydrogenase</fullName>
        <ecNumber evidence="3">1.3.1.12</ecNumber>
    </recommendedName>
</protein>
<dbReference type="RefSeq" id="WP_065541896.1">
    <property type="nucleotide sequence ID" value="NZ_CP015405.2"/>
</dbReference>
<comment type="pathway">
    <text evidence="1">Amino-acid biosynthesis; L-tyrosine biosynthesis; (4-hydroxyphenyl)pyruvate from prephenate (NAD(+) route): step 1/1.</text>
</comment>
<dbReference type="InterPro" id="IPR046826">
    <property type="entry name" value="PDH_N"/>
</dbReference>
<proteinExistence type="inferred from homology"/>
<dbReference type="InterPro" id="IPR046825">
    <property type="entry name" value="PDH_C"/>
</dbReference>
<dbReference type="SUPFAM" id="SSF48179">
    <property type="entry name" value="6-phosphogluconate dehydrogenase C-terminal domain-like"/>
    <property type="match status" value="1"/>
</dbReference>
<evidence type="ECO:0000259" key="11">
    <source>
        <dbReference type="PROSITE" id="PS51176"/>
    </source>
</evidence>
<dbReference type="Gene3D" id="3.40.50.720">
    <property type="entry name" value="NAD(P)-binding Rossmann-like Domain"/>
    <property type="match status" value="1"/>
</dbReference>
<dbReference type="SUPFAM" id="SSF55021">
    <property type="entry name" value="ACT-like"/>
    <property type="match status" value="1"/>
</dbReference>
<keyword evidence="8" id="KW-0520">NAD</keyword>
<keyword evidence="6" id="KW-0028">Amino-acid biosynthesis</keyword>
<evidence type="ECO:0000256" key="4">
    <source>
        <dbReference type="ARBA" id="ARBA00016891"/>
    </source>
</evidence>
<comment type="similarity">
    <text evidence="2">Belongs to the prephenate/arogenate dehydrogenase family.</text>
</comment>
<evidence type="ECO:0000256" key="10">
    <source>
        <dbReference type="ARBA" id="ARBA00049260"/>
    </source>
</evidence>
<gene>
    <name evidence="12" type="ORF">A4V09_07950</name>
</gene>
<feature type="domain" description="Prephenate/arogenate dehydrogenase" evidence="11">
    <location>
        <begin position="4"/>
        <end position="291"/>
    </location>
</feature>
<evidence type="ECO:0000256" key="6">
    <source>
        <dbReference type="ARBA" id="ARBA00022605"/>
    </source>
</evidence>
<name>A0A1C7I7R4_9FIRM</name>
<evidence type="ECO:0000256" key="5">
    <source>
        <dbReference type="ARBA" id="ARBA00022498"/>
    </source>
</evidence>
<organism evidence="12 13">
    <name type="scientific">Blautia pseudococcoides</name>
    <dbReference type="NCBI Taxonomy" id="1796616"/>
    <lineage>
        <taxon>Bacteria</taxon>
        <taxon>Bacillati</taxon>
        <taxon>Bacillota</taxon>
        <taxon>Clostridia</taxon>
        <taxon>Lachnospirales</taxon>
        <taxon>Lachnospiraceae</taxon>
        <taxon>Blautia</taxon>
    </lineage>
</organism>
<dbReference type="AlphaFoldDB" id="A0A1C7I7R4"/>
<dbReference type="OrthoDB" id="9802008at2"/>
<dbReference type="STRING" id="1796616.A4V09_07950"/>
<evidence type="ECO:0000256" key="2">
    <source>
        <dbReference type="ARBA" id="ARBA00007964"/>
    </source>
</evidence>
<dbReference type="KEGG" id="byl:A4V09_07950"/>
<dbReference type="Proteomes" id="UP000092574">
    <property type="component" value="Chromosome"/>
</dbReference>
<keyword evidence="5" id="KW-0827">Tyrosine biosynthesis</keyword>
<dbReference type="PANTHER" id="PTHR21363">
    <property type="entry name" value="PREPHENATE DEHYDROGENASE"/>
    <property type="match status" value="1"/>
</dbReference>
<dbReference type="InterPro" id="IPR050812">
    <property type="entry name" value="Preph/Arog_dehydrog"/>
</dbReference>
<dbReference type="InterPro" id="IPR003099">
    <property type="entry name" value="Prephen_DH"/>
</dbReference>
<evidence type="ECO:0000256" key="7">
    <source>
        <dbReference type="ARBA" id="ARBA00023002"/>
    </source>
</evidence>
<keyword evidence="9" id="KW-0057">Aromatic amino acid biosynthesis</keyword>
<evidence type="ECO:0000256" key="9">
    <source>
        <dbReference type="ARBA" id="ARBA00023141"/>
    </source>
</evidence>
<dbReference type="Gene3D" id="1.10.3660.10">
    <property type="entry name" value="6-phosphogluconate dehydrogenase C-terminal like domain"/>
    <property type="match status" value="1"/>
</dbReference>
<sequence>METTTIGFIGLGLIGGSIAKAIRKFHPEYQILAYNRTRDTLEDAVFDGIVDIACDEQDSKFALCDIIFLCATVDYNIECLPWLKQIIRPGCILTDVGSVKGEIHKAITALSMAPNFIGGHPMAGSEKTGYEHSTDHLIENAYYILTPSEEVGLDKIGVYTELVTSIGALPMILTYEEHDYITAAVSHLPHVVAAALVNLVHKLDSPSEHMKAIAAGGFKDITRIASSSPYMWQQICMENPENISQVLDEFIRLIVQAKYLVDQHDGEGLFRMFSDSREYRDSISDTSSGPIKKEYALYCDIIDETGAIATIATLLSMNNISIKNIGIIHNREFDEGVLKIDFYDQTAQKEAAEQLGKRNYIIYER</sequence>
<keyword evidence="13" id="KW-1185">Reference proteome</keyword>
<dbReference type="Pfam" id="PF20463">
    <property type="entry name" value="PDH_C"/>
    <property type="match status" value="1"/>
</dbReference>
<dbReference type="InterPro" id="IPR036291">
    <property type="entry name" value="NAD(P)-bd_dom_sf"/>
</dbReference>